<dbReference type="InterPro" id="IPR023393">
    <property type="entry name" value="START-like_dom_sf"/>
</dbReference>
<sequence length="161" mass="18037">MTVTNSTKSPEKLQLTITSELAASVERAWQLWEDPRQLERWWGPPTWPATFEDYDFQPGGEVAYYMTGPDGSKARGWWKFVSISAPTNLELDDGFADENGAPVTEMGQARMSVTLEDRAGLTLMTVATTFENEEQMAKMLEMGMEEGMREAMGQIDAILAE</sequence>
<dbReference type="SUPFAM" id="SSF55961">
    <property type="entry name" value="Bet v1-like"/>
    <property type="match status" value="1"/>
</dbReference>
<proteinExistence type="inferred from homology"/>
<dbReference type="OrthoDB" id="3365660at2"/>
<evidence type="ECO:0000313" key="3">
    <source>
        <dbReference type="EMBL" id="PYI39614.1"/>
    </source>
</evidence>
<comment type="similarity">
    <text evidence="1">Belongs to the AHA1 family.</text>
</comment>
<dbReference type="InterPro" id="IPR013538">
    <property type="entry name" value="ASHA1/2-like_C"/>
</dbReference>
<dbReference type="EMBL" id="QJVC01000002">
    <property type="protein sequence ID" value="PYI39614.1"/>
    <property type="molecule type" value="Genomic_DNA"/>
</dbReference>
<gene>
    <name evidence="3" type="ORF">CVS30_02730</name>
</gene>
<dbReference type="Proteomes" id="UP000247980">
    <property type="component" value="Unassembled WGS sequence"/>
</dbReference>
<comment type="caution">
    <text evidence="3">The sequence shown here is derived from an EMBL/GenBank/DDBJ whole genome shotgun (WGS) entry which is preliminary data.</text>
</comment>
<dbReference type="AlphaFoldDB" id="A0A2V5IYX0"/>
<name>A0A2V5IYX0_9MICC</name>
<feature type="domain" description="Activator of Hsp90 ATPase homologue 1/2-like C-terminal" evidence="2">
    <location>
        <begin position="23"/>
        <end position="159"/>
    </location>
</feature>
<evidence type="ECO:0000259" key="2">
    <source>
        <dbReference type="Pfam" id="PF08327"/>
    </source>
</evidence>
<dbReference type="Pfam" id="PF08327">
    <property type="entry name" value="AHSA1"/>
    <property type="match status" value="1"/>
</dbReference>
<accession>A0A2V5IYX0</accession>
<keyword evidence="4" id="KW-1185">Reference proteome</keyword>
<protein>
    <submittedName>
        <fullName evidence="3">Polyketide cyclase</fullName>
    </submittedName>
</protein>
<dbReference type="RefSeq" id="WP_110483788.1">
    <property type="nucleotide sequence ID" value="NZ_QJVC01000002.1"/>
</dbReference>
<dbReference type="Gene3D" id="3.30.530.20">
    <property type="match status" value="1"/>
</dbReference>
<evidence type="ECO:0000256" key="1">
    <source>
        <dbReference type="ARBA" id="ARBA00006817"/>
    </source>
</evidence>
<dbReference type="CDD" id="cd07814">
    <property type="entry name" value="SRPBCC_CalC_Aha1-like"/>
    <property type="match status" value="1"/>
</dbReference>
<reference evidence="3 4" key="1">
    <citation type="submission" date="2018-05" db="EMBL/GenBank/DDBJ databases">
        <title>Genetic diversity of glacier-inhabiting Cryobacterium bacteria in China and description of Cryobacterium mengkeensis sp. nov. and Arthrobacter glacialis sp. nov.</title>
        <authorList>
            <person name="Liu Q."/>
            <person name="Xin Y.-H."/>
        </authorList>
    </citation>
    <scope>NUCLEOTIDE SEQUENCE [LARGE SCALE GENOMIC DNA]</scope>
    <source>
        <strain evidence="3 4">B7</strain>
    </source>
</reference>
<organism evidence="3 4">
    <name type="scientific">Arthrobacter psychrolactophilus</name>
    <dbReference type="NCBI Taxonomy" id="92442"/>
    <lineage>
        <taxon>Bacteria</taxon>
        <taxon>Bacillati</taxon>
        <taxon>Actinomycetota</taxon>
        <taxon>Actinomycetes</taxon>
        <taxon>Micrococcales</taxon>
        <taxon>Micrococcaceae</taxon>
        <taxon>Arthrobacter</taxon>
    </lineage>
</organism>
<evidence type="ECO:0000313" key="4">
    <source>
        <dbReference type="Proteomes" id="UP000247980"/>
    </source>
</evidence>